<feature type="transmembrane region" description="Helical" evidence="5">
    <location>
        <begin position="93"/>
        <end position="115"/>
    </location>
</feature>
<dbReference type="EMBL" id="WNKS01000028">
    <property type="protein sequence ID" value="MTV33176.1"/>
    <property type="molecule type" value="Genomic_DNA"/>
</dbReference>
<feature type="transmembrane region" description="Helical" evidence="5">
    <location>
        <begin position="270"/>
        <end position="289"/>
    </location>
</feature>
<feature type="domain" description="EamA" evidence="6">
    <location>
        <begin position="13"/>
        <end position="138"/>
    </location>
</feature>
<feature type="transmembrane region" description="Helical" evidence="5">
    <location>
        <begin position="245"/>
        <end position="264"/>
    </location>
</feature>
<evidence type="ECO:0000256" key="1">
    <source>
        <dbReference type="ARBA" id="ARBA00004141"/>
    </source>
</evidence>
<evidence type="ECO:0000313" key="7">
    <source>
        <dbReference type="EMBL" id="MTV33176.1"/>
    </source>
</evidence>
<dbReference type="GO" id="GO:0016020">
    <property type="term" value="C:membrane"/>
    <property type="evidence" value="ECO:0007669"/>
    <property type="project" value="UniProtKB-SubCell"/>
</dbReference>
<feature type="transmembrane region" description="Helical" evidence="5">
    <location>
        <begin position="122"/>
        <end position="141"/>
    </location>
</feature>
<feature type="transmembrane region" description="Helical" evidence="5">
    <location>
        <begin position="173"/>
        <end position="192"/>
    </location>
</feature>
<evidence type="ECO:0000256" key="2">
    <source>
        <dbReference type="ARBA" id="ARBA00022692"/>
    </source>
</evidence>
<reference evidence="7 8" key="1">
    <citation type="submission" date="2019-11" db="EMBL/GenBank/DDBJ databases">
        <title>Whole-genome sequence of a Rhodoblastus acidophilus DSM 142.</title>
        <authorList>
            <person name="Kyndt J.A."/>
            <person name="Meyer T.E."/>
        </authorList>
    </citation>
    <scope>NUCLEOTIDE SEQUENCE [LARGE SCALE GENOMIC DNA]</scope>
    <source>
        <strain evidence="7 8">DSM 142</strain>
    </source>
</reference>
<comment type="caution">
    <text evidence="7">The sequence shown here is derived from an EMBL/GenBank/DDBJ whole genome shotgun (WGS) entry which is preliminary data.</text>
</comment>
<gene>
    <name evidence="7" type="ORF">GJ654_19530</name>
</gene>
<feature type="transmembrane region" description="Helical" evidence="5">
    <location>
        <begin position="40"/>
        <end position="58"/>
    </location>
</feature>
<dbReference type="InterPro" id="IPR037185">
    <property type="entry name" value="EmrE-like"/>
</dbReference>
<feature type="transmembrane region" description="Helical" evidence="5">
    <location>
        <begin position="65"/>
        <end position="87"/>
    </location>
</feature>
<keyword evidence="3 5" id="KW-1133">Transmembrane helix</keyword>
<dbReference type="InterPro" id="IPR050638">
    <property type="entry name" value="AA-Vitamin_Transporters"/>
</dbReference>
<accession>A0A6N8DTN4</accession>
<evidence type="ECO:0000256" key="5">
    <source>
        <dbReference type="SAM" id="Phobius"/>
    </source>
</evidence>
<sequence>MRREQEKLPARDLLLAVLIAALWGFSFIAIKAGVAEAPPLTFTAMRFFLAAFPAVLLVPRPKTRLFDLLGYGLCIGVGQFGLLFIAIKYGMPAGLASLVIQIQSIFTILLAWIALGQKPRAAQGIGAGVALAGVALIGFSRGLSAPMLPFLAVVGAALFWAAGNLFSIRAGKIHVFGFIAWSSLVAPAPLLALSWMLEDHAAIIHALTHPSLAVWGGAAFLAYGATMIGFGLWSWLLSRHPVAQVAPFSLLVPVFGLSGAALAFGEILSAATLAGIVVVLAGLAIAVFARRTPVPTSSRAP</sequence>
<dbReference type="Pfam" id="PF00892">
    <property type="entry name" value="EamA"/>
    <property type="match status" value="2"/>
</dbReference>
<feature type="transmembrane region" description="Helical" evidence="5">
    <location>
        <begin position="147"/>
        <end position="166"/>
    </location>
</feature>
<dbReference type="Proteomes" id="UP000439113">
    <property type="component" value="Unassembled WGS sequence"/>
</dbReference>
<proteinExistence type="predicted"/>
<feature type="domain" description="EamA" evidence="6">
    <location>
        <begin position="150"/>
        <end position="287"/>
    </location>
</feature>
<keyword evidence="2 5" id="KW-0812">Transmembrane</keyword>
<evidence type="ECO:0000259" key="6">
    <source>
        <dbReference type="Pfam" id="PF00892"/>
    </source>
</evidence>
<organism evidence="7 8">
    <name type="scientific">Rhodoblastus acidophilus</name>
    <name type="common">Rhodopseudomonas acidophila</name>
    <dbReference type="NCBI Taxonomy" id="1074"/>
    <lineage>
        <taxon>Bacteria</taxon>
        <taxon>Pseudomonadati</taxon>
        <taxon>Pseudomonadota</taxon>
        <taxon>Alphaproteobacteria</taxon>
        <taxon>Hyphomicrobiales</taxon>
        <taxon>Rhodoblastaceae</taxon>
        <taxon>Rhodoblastus</taxon>
    </lineage>
</organism>
<protein>
    <submittedName>
        <fullName evidence="7">EamA family transporter</fullName>
    </submittedName>
</protein>
<feature type="transmembrane region" description="Helical" evidence="5">
    <location>
        <begin position="212"/>
        <end position="233"/>
    </location>
</feature>
<keyword evidence="4 5" id="KW-0472">Membrane</keyword>
<dbReference type="AlphaFoldDB" id="A0A6N8DTN4"/>
<dbReference type="InterPro" id="IPR000620">
    <property type="entry name" value="EamA_dom"/>
</dbReference>
<feature type="transmembrane region" description="Helical" evidence="5">
    <location>
        <begin position="12"/>
        <end position="34"/>
    </location>
</feature>
<dbReference type="RefSeq" id="WP_155447856.1">
    <property type="nucleotide sequence ID" value="NZ_JAOQNR010000020.1"/>
</dbReference>
<dbReference type="SUPFAM" id="SSF103481">
    <property type="entry name" value="Multidrug resistance efflux transporter EmrE"/>
    <property type="match status" value="2"/>
</dbReference>
<dbReference type="OrthoDB" id="7158585at2"/>
<evidence type="ECO:0000313" key="8">
    <source>
        <dbReference type="Proteomes" id="UP000439113"/>
    </source>
</evidence>
<dbReference type="PANTHER" id="PTHR32322:SF9">
    <property type="entry name" value="AMINO-ACID METABOLITE EFFLUX PUMP-RELATED"/>
    <property type="match status" value="1"/>
</dbReference>
<name>A0A6N8DTN4_RHOAC</name>
<dbReference type="PANTHER" id="PTHR32322">
    <property type="entry name" value="INNER MEMBRANE TRANSPORTER"/>
    <property type="match status" value="1"/>
</dbReference>
<evidence type="ECO:0000256" key="4">
    <source>
        <dbReference type="ARBA" id="ARBA00023136"/>
    </source>
</evidence>
<comment type="subcellular location">
    <subcellularLocation>
        <location evidence="1">Membrane</location>
        <topology evidence="1">Multi-pass membrane protein</topology>
    </subcellularLocation>
</comment>
<evidence type="ECO:0000256" key="3">
    <source>
        <dbReference type="ARBA" id="ARBA00022989"/>
    </source>
</evidence>